<dbReference type="GeneTree" id="ENSGT00530000063745"/>
<reference evidence="3" key="2">
    <citation type="submission" date="2025-08" db="UniProtKB">
        <authorList>
            <consortium name="Ensembl"/>
        </authorList>
    </citation>
    <scope>IDENTIFICATION</scope>
</reference>
<dbReference type="InterPro" id="IPR029063">
    <property type="entry name" value="SAM-dependent_MTases_sf"/>
</dbReference>
<name>A0A3B4DG35_PYGNA</name>
<dbReference type="Ensembl" id="ENSPNAT00000033593.2">
    <property type="protein sequence ID" value="ENSPNAP00000021874.1"/>
    <property type="gene ID" value="ENSPNAG00000029077.2"/>
</dbReference>
<feature type="domain" description="Methyltransferase" evidence="2">
    <location>
        <begin position="178"/>
        <end position="471"/>
    </location>
</feature>
<dbReference type="InterPro" id="IPR052220">
    <property type="entry name" value="METTL25"/>
</dbReference>
<protein>
    <recommendedName>
        <fullName evidence="2">Methyltransferase domain-containing protein</fullName>
    </recommendedName>
</protein>
<dbReference type="PANTHER" id="PTHR12496:SF9">
    <property type="entry name" value="METHYLTRANSFERASE-LIKE PROTEIN 25-RELATED"/>
    <property type="match status" value="1"/>
</dbReference>
<dbReference type="STRING" id="42514.ENSPNAP00000021874"/>
<feature type="compositionally biased region" description="Basic and acidic residues" evidence="1">
    <location>
        <begin position="379"/>
        <end position="398"/>
    </location>
</feature>
<dbReference type="GeneID" id="108436014"/>
<feature type="compositionally biased region" description="Basic residues" evidence="1">
    <location>
        <begin position="242"/>
        <end position="256"/>
    </location>
</feature>
<organism evidence="3 4">
    <name type="scientific">Pygocentrus nattereri</name>
    <name type="common">Red-bellied piranha</name>
    <dbReference type="NCBI Taxonomy" id="42514"/>
    <lineage>
        <taxon>Eukaryota</taxon>
        <taxon>Metazoa</taxon>
        <taxon>Chordata</taxon>
        <taxon>Craniata</taxon>
        <taxon>Vertebrata</taxon>
        <taxon>Euteleostomi</taxon>
        <taxon>Actinopterygii</taxon>
        <taxon>Neopterygii</taxon>
        <taxon>Teleostei</taxon>
        <taxon>Ostariophysi</taxon>
        <taxon>Characiformes</taxon>
        <taxon>Characoidei</taxon>
        <taxon>Pygocentrus</taxon>
    </lineage>
</organism>
<dbReference type="OMA" id="LQAPYNW"/>
<proteinExistence type="predicted"/>
<evidence type="ECO:0000313" key="4">
    <source>
        <dbReference type="Proteomes" id="UP001501920"/>
    </source>
</evidence>
<evidence type="ECO:0000313" key="3">
    <source>
        <dbReference type="Ensembl" id="ENSPNAP00000021874.1"/>
    </source>
</evidence>
<gene>
    <name evidence="3" type="primary">METTL25</name>
</gene>
<dbReference type="Gene3D" id="3.40.50.150">
    <property type="entry name" value="Vaccinia Virus protein VP39"/>
    <property type="match status" value="1"/>
</dbReference>
<sequence>MPLGAASLPSELRSPAVRVCTRRVSRGCGVWRLVMAFSFVSADDLKRKIDEVQRLLSVTLTIANAHTVDFYTRDVWHSFVAVSPEEVLTALSSAGGRRGAAEDMSKLNESISFGFCDATKKLVDVAALLRAAKAHSLAGLEVCVQREAVMDTLRMMSADAQDGVSDGAVFPDEFMNSKKAHEVPAMSEVVASLAKCCRAKQVIDVGSGKGYLCSFLSLQYGLQVFGIDCSSVNTHGAQERNRKLKRFSRAYQRHSRVKTDQEVSLKDTSSRNEEEEERASQWHRAPTEHEGTAMEGSERDRSIEQVENHVSIDVESRMAEVQSCASAEPAINDLSITNGPRDCALDSADADSEDTFFTALSPDVMEQATPRVPPSQLSLEERERRKRDNLERKARDGRGITNNSNLFSPLTSYVTAETELRTLITELEDAVMVGLHTCGDLAPSTLRMFVAKPELQAVCSVGCCYHLLSEQFDQDGQNCETAVYGFPMSQYLREQACFCGRNARMSACLALERVSVGGGLPMESLFYRAVLHVILRDHYDSHKSEKRVGNVYSKASSFVDYVRRALRKLDLDVSKLSDSVIQSYHDLYSPRMSEMVAFNMLKVTLAPCIEGLILLDRLCYLKEQANVSCSALVQLFDPLLSPRCYAVVGIKRRGIS</sequence>
<dbReference type="CTD" id="84190"/>
<feature type="region of interest" description="Disordered" evidence="1">
    <location>
        <begin position="238"/>
        <end position="303"/>
    </location>
</feature>
<reference evidence="3" key="3">
    <citation type="submission" date="2025-09" db="UniProtKB">
        <authorList>
            <consortium name="Ensembl"/>
        </authorList>
    </citation>
    <scope>IDENTIFICATION</scope>
</reference>
<dbReference type="PANTHER" id="PTHR12496">
    <property type="entry name" value="CGI-41 METHYLTRANSFERASE"/>
    <property type="match status" value="1"/>
</dbReference>
<evidence type="ECO:0000256" key="1">
    <source>
        <dbReference type="SAM" id="MobiDB-lite"/>
    </source>
</evidence>
<reference evidence="3 4" key="1">
    <citation type="submission" date="2020-10" db="EMBL/GenBank/DDBJ databases">
        <title>Pygocentrus nattereri (red-bellied piranha) genome, fPygNat1, primary haplotype.</title>
        <authorList>
            <person name="Myers G."/>
            <person name="Meyer A."/>
            <person name="Karagic N."/>
            <person name="Pippel M."/>
            <person name="Winkler S."/>
            <person name="Tracey A."/>
            <person name="Wood J."/>
            <person name="Formenti G."/>
            <person name="Howe K."/>
            <person name="Fedrigo O."/>
            <person name="Jarvis E.D."/>
        </authorList>
    </citation>
    <scope>NUCLEOTIDE SEQUENCE [LARGE SCALE GENOMIC DNA]</scope>
</reference>
<evidence type="ECO:0000259" key="2">
    <source>
        <dbReference type="Pfam" id="PF13679"/>
    </source>
</evidence>
<dbReference type="InterPro" id="IPR025714">
    <property type="entry name" value="Methyltranfer_dom"/>
</dbReference>
<feature type="compositionally biased region" description="Basic and acidic residues" evidence="1">
    <location>
        <begin position="285"/>
        <end position="303"/>
    </location>
</feature>
<feature type="compositionally biased region" description="Basic and acidic residues" evidence="1">
    <location>
        <begin position="257"/>
        <end position="272"/>
    </location>
</feature>
<accession>A0A3B4DG35</accession>
<dbReference type="AlphaFoldDB" id="A0A3B4DG35"/>
<dbReference type="Proteomes" id="UP001501920">
    <property type="component" value="Chromosome 1"/>
</dbReference>
<dbReference type="OrthoDB" id="10258156at2759"/>
<dbReference type="CDD" id="cd02440">
    <property type="entry name" value="AdoMet_MTases"/>
    <property type="match status" value="1"/>
</dbReference>
<dbReference type="Pfam" id="PF13679">
    <property type="entry name" value="Methyltransf_32"/>
    <property type="match status" value="1"/>
</dbReference>
<dbReference type="SUPFAM" id="SSF53335">
    <property type="entry name" value="S-adenosyl-L-methionine-dependent methyltransferases"/>
    <property type="match status" value="1"/>
</dbReference>
<keyword evidence="4" id="KW-1185">Reference proteome</keyword>
<feature type="region of interest" description="Disordered" evidence="1">
    <location>
        <begin position="367"/>
        <end position="403"/>
    </location>
</feature>